<dbReference type="Pfam" id="PF19799">
    <property type="entry name" value="DUF6282"/>
    <property type="match status" value="1"/>
</dbReference>
<evidence type="ECO:0000313" key="2">
    <source>
        <dbReference type="Proteomes" id="UP000503320"/>
    </source>
</evidence>
<dbReference type="PIRSF" id="PIRSF021898">
    <property type="entry name" value="UCP021898"/>
    <property type="match status" value="1"/>
</dbReference>
<sequence length="283" mass="32281">MQNINFIDIHYHASPDLFLRRENSISAGKKYQDLGGAVILKSHLGSTVQAAEIARTQGLPVLPSIVLNNIAGGLSRKTILHALSEYTYADRLRILVHLPTLRKTQHKSKLIRSYSNQWAEKYASEPSSICIKNTLKEDVIDILKMSKDYPIVVTSGHASKNEILLLLEECAKLKVDKFMLNQPANPMTGLTAKELLVLLDQYRFLWVEQCALTYTLKYQSWDDMVEVLKNVPRVIYSSDFGQKSQPSIADWYLKSKEWFESMKLSKKRIKDITLSNPLQLLKV</sequence>
<dbReference type="InterPro" id="IPR016797">
    <property type="entry name" value="UCP021898"/>
</dbReference>
<accession>A0A6M3HVH7</accession>
<gene>
    <name evidence="1" type="ORF">E3E15_01410</name>
</gene>
<dbReference type="InterPro" id="IPR046249">
    <property type="entry name" value="DUF6282"/>
</dbReference>
<dbReference type="AlphaFoldDB" id="A0A6M3HVH7"/>
<dbReference type="EMBL" id="CP038017">
    <property type="protein sequence ID" value="QIV94081.1"/>
    <property type="molecule type" value="Genomic_DNA"/>
</dbReference>
<evidence type="ECO:0000313" key="1">
    <source>
        <dbReference type="EMBL" id="QIV94081.1"/>
    </source>
</evidence>
<dbReference type="Proteomes" id="UP000503320">
    <property type="component" value="Chromosome"/>
</dbReference>
<reference evidence="1 2" key="1">
    <citation type="submission" date="2019-03" db="EMBL/GenBank/DDBJ databases">
        <title>Complete Genome Sequence of Allofrancisella frigidaquae Strain SYSU 10HL1970 Isolated from Water-Cooling Systems in China.</title>
        <authorList>
            <person name="Ohrman C."/>
            <person name="Uneklint I."/>
            <person name="Sjodin A."/>
        </authorList>
    </citation>
    <scope>NUCLEOTIDE SEQUENCE [LARGE SCALE GENOMIC DNA]</scope>
    <source>
        <strain evidence="1 2">SYSU 10HL1970</strain>
    </source>
</reference>
<organism evidence="1 2">
    <name type="scientific">Allofrancisella frigidaquae</name>
    <dbReference type="NCBI Taxonomy" id="1085644"/>
    <lineage>
        <taxon>Bacteria</taxon>
        <taxon>Pseudomonadati</taxon>
        <taxon>Pseudomonadota</taxon>
        <taxon>Gammaproteobacteria</taxon>
        <taxon>Thiotrichales</taxon>
        <taxon>Francisellaceae</taxon>
        <taxon>Allofrancisella</taxon>
    </lineage>
</organism>
<dbReference type="KEGG" id="afri:E3E15_01410"/>
<dbReference type="RefSeq" id="WP_035721135.1">
    <property type="nucleotide sequence ID" value="NZ_CP038017.1"/>
</dbReference>
<keyword evidence="2" id="KW-1185">Reference proteome</keyword>
<name>A0A6M3HVH7_9GAMM</name>
<evidence type="ECO:0008006" key="3">
    <source>
        <dbReference type="Google" id="ProtNLM"/>
    </source>
</evidence>
<proteinExistence type="predicted"/>
<protein>
    <recommendedName>
        <fullName evidence="3">Amidohydrolase-related domain-containing protein</fullName>
    </recommendedName>
</protein>